<proteinExistence type="predicted"/>
<dbReference type="OrthoDB" id="4549247at2"/>
<comment type="caution">
    <text evidence="1">The sequence shown here is derived from an EMBL/GenBank/DDBJ whole genome shotgun (WGS) entry which is preliminary data.</text>
</comment>
<evidence type="ECO:0000313" key="2">
    <source>
        <dbReference type="Proteomes" id="UP000233249"/>
    </source>
</evidence>
<name>A0A2N0X5L0_9CORY</name>
<accession>A0A2N0X5L0</accession>
<sequence length="234" mass="26583">MLEDFRSSLSLLPEIGTNSGIDRGILPLNLREYVDEIYLEAMYDFVEQEAIPLYLVPRGNIALRLIRAKGRAARRQVLSSCYESIIEDCAAVLENVDQSVIGSEVKFALDGLGAMRSGYPHSAQAMFTVTLDTLISRFYPEKSVRKNITNHKKGAEAPDFINKMDISELFVWLPVWNAHEEFWKHKGDEIPYYYSRHASVHSVSSRQFNKRNCVQVLMLVTSLIGYAEQVMVGD</sequence>
<protein>
    <submittedName>
        <fullName evidence="1">Uncharacterized protein</fullName>
    </submittedName>
</protein>
<dbReference type="Proteomes" id="UP000233249">
    <property type="component" value="Unassembled WGS sequence"/>
</dbReference>
<organism evidence="1 2">
    <name type="scientific">Corynebacterium mastitidis</name>
    <dbReference type="NCBI Taxonomy" id="161890"/>
    <lineage>
        <taxon>Bacteria</taxon>
        <taxon>Bacillati</taxon>
        <taxon>Actinomycetota</taxon>
        <taxon>Actinomycetes</taxon>
        <taxon>Mycobacteriales</taxon>
        <taxon>Corynebacteriaceae</taxon>
        <taxon>Corynebacterium</taxon>
    </lineage>
</organism>
<gene>
    <name evidence="1" type="ORF">CXB45_09440</name>
</gene>
<dbReference type="EMBL" id="PJAF01000032">
    <property type="protein sequence ID" value="PKF67980.1"/>
    <property type="molecule type" value="Genomic_DNA"/>
</dbReference>
<reference evidence="1 2" key="1">
    <citation type="submission" date="2017-12" db="EMBL/GenBank/DDBJ databases">
        <title>Corynebacterium mastitidis 16-1433 Genome.</title>
        <authorList>
            <person name="Gulvik C.A."/>
        </authorList>
    </citation>
    <scope>NUCLEOTIDE SEQUENCE [LARGE SCALE GENOMIC DNA]</scope>
    <source>
        <strain evidence="1 2">16-1433</strain>
    </source>
</reference>
<dbReference type="AlphaFoldDB" id="A0A2N0X5L0"/>
<evidence type="ECO:0000313" key="1">
    <source>
        <dbReference type="EMBL" id="PKF67980.1"/>
    </source>
</evidence>